<reference evidence="8 9" key="1">
    <citation type="submission" date="2014-04" db="EMBL/GenBank/DDBJ databases">
        <authorList>
            <consortium name="DOE Joint Genome Institute"/>
            <person name="Kuo A."/>
            <person name="Kohler A."/>
            <person name="Nagy L.G."/>
            <person name="Floudas D."/>
            <person name="Copeland A."/>
            <person name="Barry K.W."/>
            <person name="Cichocki N."/>
            <person name="Veneault-Fourrey C."/>
            <person name="LaButti K."/>
            <person name="Lindquist E.A."/>
            <person name="Lipzen A."/>
            <person name="Lundell T."/>
            <person name="Morin E."/>
            <person name="Murat C."/>
            <person name="Sun H."/>
            <person name="Tunlid A."/>
            <person name="Henrissat B."/>
            <person name="Grigoriev I.V."/>
            <person name="Hibbett D.S."/>
            <person name="Martin F."/>
            <person name="Nordberg H.P."/>
            <person name="Cantor M.N."/>
            <person name="Hua S.X."/>
        </authorList>
    </citation>
    <scope>NUCLEOTIDE SEQUENCE [LARGE SCALE GENOMIC DNA]</scope>
    <source>
        <strain evidence="8 9">LaAM-08-1</strain>
    </source>
</reference>
<accession>A0A0C9XTH1</accession>
<dbReference type="CDD" id="cd00202">
    <property type="entry name" value="ZnF_GATA"/>
    <property type="match status" value="1"/>
</dbReference>
<dbReference type="PROSITE" id="PS50112">
    <property type="entry name" value="PAS"/>
    <property type="match status" value="1"/>
</dbReference>
<dbReference type="GO" id="GO:0043565">
    <property type="term" value="F:sequence-specific DNA binding"/>
    <property type="evidence" value="ECO:0007669"/>
    <property type="project" value="InterPro"/>
</dbReference>
<protein>
    <submittedName>
        <fullName evidence="8">Unplaced genomic scaffold K443scaffold_8, whole genome shotgun sequence</fullName>
    </submittedName>
</protein>
<sequence length="334" mass="37035">MSTTASIASNYPTHSQTSSQKSPSTFEFTKRKRWADLLAAELVDAVTFILSPTSKILYCGTSVTELLGWRSSDLIDCDFTDFIRYAEQDNFLRNFRHCLEANLEFLLQVHLRCRESLPVLPSTPREVLFELKGYSHFILDHGTDCTCVLMVAKPLISRNTTTLRTYIELRVENERLKSKVEELRSIVASQPALPEPPSSTVNSMYATSMMGPPMIPPTSVDPPNSYYIASNLSTSTFGDTKGIKDYSADGFHDSASIPTSSTDDDVGDGAKKKRLKKGHGAEQYVCITCGRTDSPEWRKGPLGPKTLCNACGLRWAKQVRKVDEPGDVSEPPSC</sequence>
<feature type="domain" description="PAS" evidence="6">
    <location>
        <begin position="30"/>
        <end position="102"/>
    </location>
</feature>
<dbReference type="InterPro" id="IPR035965">
    <property type="entry name" value="PAS-like_dom_sf"/>
</dbReference>
<evidence type="ECO:0000313" key="8">
    <source>
        <dbReference type="EMBL" id="KIK08246.1"/>
    </source>
</evidence>
<feature type="region of interest" description="Disordered" evidence="5">
    <location>
        <begin position="1"/>
        <end position="24"/>
    </location>
</feature>
<evidence type="ECO:0000259" key="7">
    <source>
        <dbReference type="PROSITE" id="PS50114"/>
    </source>
</evidence>
<keyword evidence="1" id="KW-0479">Metal-binding</keyword>
<dbReference type="STRING" id="1095629.A0A0C9XTH1"/>
<name>A0A0C9XTH1_9AGAR</name>
<evidence type="ECO:0000259" key="6">
    <source>
        <dbReference type="PROSITE" id="PS50112"/>
    </source>
</evidence>
<evidence type="ECO:0000256" key="1">
    <source>
        <dbReference type="ARBA" id="ARBA00022723"/>
    </source>
</evidence>
<evidence type="ECO:0000256" key="4">
    <source>
        <dbReference type="PROSITE-ProRule" id="PRU00094"/>
    </source>
</evidence>
<organism evidence="8 9">
    <name type="scientific">Laccaria amethystina LaAM-08-1</name>
    <dbReference type="NCBI Taxonomy" id="1095629"/>
    <lineage>
        <taxon>Eukaryota</taxon>
        <taxon>Fungi</taxon>
        <taxon>Dikarya</taxon>
        <taxon>Basidiomycota</taxon>
        <taxon>Agaricomycotina</taxon>
        <taxon>Agaricomycetes</taxon>
        <taxon>Agaricomycetidae</taxon>
        <taxon>Agaricales</taxon>
        <taxon>Agaricineae</taxon>
        <taxon>Hydnangiaceae</taxon>
        <taxon>Laccaria</taxon>
    </lineage>
</organism>
<keyword evidence="2 4" id="KW-0863">Zinc-finger</keyword>
<dbReference type="Gene3D" id="3.30.450.20">
    <property type="entry name" value="PAS domain"/>
    <property type="match status" value="1"/>
</dbReference>
<evidence type="ECO:0000313" key="9">
    <source>
        <dbReference type="Proteomes" id="UP000054477"/>
    </source>
</evidence>
<dbReference type="OrthoDB" id="2162994at2759"/>
<dbReference type="InterPro" id="IPR013088">
    <property type="entry name" value="Znf_NHR/GATA"/>
</dbReference>
<dbReference type="CDD" id="cd00130">
    <property type="entry name" value="PAS"/>
    <property type="match status" value="1"/>
</dbReference>
<dbReference type="PROSITE" id="PS00344">
    <property type="entry name" value="GATA_ZN_FINGER_1"/>
    <property type="match status" value="1"/>
</dbReference>
<dbReference type="GO" id="GO:0008270">
    <property type="term" value="F:zinc ion binding"/>
    <property type="evidence" value="ECO:0007669"/>
    <property type="project" value="UniProtKB-KW"/>
</dbReference>
<evidence type="ECO:0000256" key="3">
    <source>
        <dbReference type="ARBA" id="ARBA00022833"/>
    </source>
</evidence>
<dbReference type="SUPFAM" id="SSF55785">
    <property type="entry name" value="PYP-like sensor domain (PAS domain)"/>
    <property type="match status" value="1"/>
</dbReference>
<dbReference type="SMART" id="SM00401">
    <property type="entry name" value="ZnF_GATA"/>
    <property type="match status" value="1"/>
</dbReference>
<dbReference type="Proteomes" id="UP000054477">
    <property type="component" value="Unassembled WGS sequence"/>
</dbReference>
<keyword evidence="3" id="KW-0862">Zinc</keyword>
<dbReference type="HOGENOM" id="CLU_024414_1_1_1"/>
<feature type="domain" description="GATA-type" evidence="7">
    <location>
        <begin position="280"/>
        <end position="313"/>
    </location>
</feature>
<dbReference type="Pfam" id="PF00320">
    <property type="entry name" value="GATA"/>
    <property type="match status" value="1"/>
</dbReference>
<dbReference type="InterPro" id="IPR000679">
    <property type="entry name" value="Znf_GATA"/>
</dbReference>
<evidence type="ECO:0000256" key="5">
    <source>
        <dbReference type="SAM" id="MobiDB-lite"/>
    </source>
</evidence>
<keyword evidence="9" id="KW-1185">Reference proteome</keyword>
<evidence type="ECO:0000256" key="2">
    <source>
        <dbReference type="ARBA" id="ARBA00022771"/>
    </source>
</evidence>
<dbReference type="PANTHER" id="PTHR45658">
    <property type="entry name" value="GATA TRANSCRIPTION FACTOR"/>
    <property type="match status" value="1"/>
</dbReference>
<proteinExistence type="predicted"/>
<reference evidence="9" key="2">
    <citation type="submission" date="2015-01" db="EMBL/GenBank/DDBJ databases">
        <title>Evolutionary Origins and Diversification of the Mycorrhizal Mutualists.</title>
        <authorList>
            <consortium name="DOE Joint Genome Institute"/>
            <consortium name="Mycorrhizal Genomics Consortium"/>
            <person name="Kohler A."/>
            <person name="Kuo A."/>
            <person name="Nagy L.G."/>
            <person name="Floudas D."/>
            <person name="Copeland A."/>
            <person name="Barry K.W."/>
            <person name="Cichocki N."/>
            <person name="Veneault-Fourrey C."/>
            <person name="LaButti K."/>
            <person name="Lindquist E.A."/>
            <person name="Lipzen A."/>
            <person name="Lundell T."/>
            <person name="Morin E."/>
            <person name="Murat C."/>
            <person name="Riley R."/>
            <person name="Ohm R."/>
            <person name="Sun H."/>
            <person name="Tunlid A."/>
            <person name="Henrissat B."/>
            <person name="Grigoriev I.V."/>
            <person name="Hibbett D.S."/>
            <person name="Martin F."/>
        </authorList>
    </citation>
    <scope>NUCLEOTIDE SEQUENCE [LARGE SCALE GENOMIC DNA]</scope>
    <source>
        <strain evidence="9">LaAM-08-1</strain>
    </source>
</reference>
<dbReference type="PANTHER" id="PTHR45658:SF18">
    <property type="entry name" value="PROTEIN GAT2"/>
    <property type="match status" value="1"/>
</dbReference>
<dbReference type="InterPro" id="IPR051140">
    <property type="entry name" value="GATA_TF"/>
</dbReference>
<dbReference type="EMBL" id="KN838543">
    <property type="protein sequence ID" value="KIK08246.1"/>
    <property type="molecule type" value="Genomic_DNA"/>
</dbReference>
<dbReference type="SUPFAM" id="SSF57716">
    <property type="entry name" value="Glucocorticoid receptor-like (DNA-binding domain)"/>
    <property type="match status" value="1"/>
</dbReference>
<dbReference type="InterPro" id="IPR000014">
    <property type="entry name" value="PAS"/>
</dbReference>
<dbReference type="Gene3D" id="3.30.50.10">
    <property type="entry name" value="Erythroid Transcription Factor GATA-1, subunit A"/>
    <property type="match status" value="1"/>
</dbReference>
<dbReference type="PROSITE" id="PS50114">
    <property type="entry name" value="GATA_ZN_FINGER_2"/>
    <property type="match status" value="1"/>
</dbReference>
<gene>
    <name evidence="8" type="ORF">K443DRAFT_672745</name>
</gene>
<dbReference type="GO" id="GO:0006355">
    <property type="term" value="P:regulation of DNA-templated transcription"/>
    <property type="evidence" value="ECO:0007669"/>
    <property type="project" value="InterPro"/>
</dbReference>
<dbReference type="AlphaFoldDB" id="A0A0C9XTH1"/>
<feature type="region of interest" description="Disordered" evidence="5">
    <location>
        <begin position="250"/>
        <end position="274"/>
    </location>
</feature>